<keyword evidence="3" id="KW-1185">Reference proteome</keyword>
<accession>A0ABP3ZLN1</accession>
<proteinExistence type="predicted"/>
<organism evidence="2 3">
    <name type="scientific">Nonomuraea longicatena</name>
    <dbReference type="NCBI Taxonomy" id="83682"/>
    <lineage>
        <taxon>Bacteria</taxon>
        <taxon>Bacillati</taxon>
        <taxon>Actinomycetota</taxon>
        <taxon>Actinomycetes</taxon>
        <taxon>Streptosporangiales</taxon>
        <taxon>Streptosporangiaceae</taxon>
        <taxon>Nonomuraea</taxon>
    </lineage>
</organism>
<protein>
    <recommendedName>
        <fullName evidence="4">DUF3040 domain-containing protein</fullName>
    </recommendedName>
</protein>
<evidence type="ECO:0000313" key="2">
    <source>
        <dbReference type="EMBL" id="GAA0921943.1"/>
    </source>
</evidence>
<dbReference type="Pfam" id="PF11239">
    <property type="entry name" value="DUF3040"/>
    <property type="match status" value="1"/>
</dbReference>
<keyword evidence="1" id="KW-1133">Transmembrane helix</keyword>
<sequence length="79" mass="8956">MTAMDDLTWSERRALARIEEGLNRDDPAFVRRVNAISGLALQEPTHRARATVWVRRHRVAVLLFLFVVLSAMLSLAALL</sequence>
<evidence type="ECO:0000256" key="1">
    <source>
        <dbReference type="SAM" id="Phobius"/>
    </source>
</evidence>
<keyword evidence="1" id="KW-0472">Membrane</keyword>
<keyword evidence="1" id="KW-0812">Transmembrane</keyword>
<dbReference type="Proteomes" id="UP001501578">
    <property type="component" value="Unassembled WGS sequence"/>
</dbReference>
<evidence type="ECO:0000313" key="3">
    <source>
        <dbReference type="Proteomes" id="UP001501578"/>
    </source>
</evidence>
<gene>
    <name evidence="2" type="ORF">GCM10009560_21050</name>
</gene>
<reference evidence="3" key="1">
    <citation type="journal article" date="2019" name="Int. J. Syst. Evol. Microbiol.">
        <title>The Global Catalogue of Microorganisms (GCM) 10K type strain sequencing project: providing services to taxonomists for standard genome sequencing and annotation.</title>
        <authorList>
            <consortium name="The Broad Institute Genomics Platform"/>
            <consortium name="The Broad Institute Genome Sequencing Center for Infectious Disease"/>
            <person name="Wu L."/>
            <person name="Ma J."/>
        </authorList>
    </citation>
    <scope>NUCLEOTIDE SEQUENCE [LARGE SCALE GENOMIC DNA]</scope>
    <source>
        <strain evidence="3">JCM 11136</strain>
    </source>
</reference>
<dbReference type="EMBL" id="BAAAHQ010000008">
    <property type="protein sequence ID" value="GAA0921943.1"/>
    <property type="molecule type" value="Genomic_DNA"/>
</dbReference>
<name>A0ABP3ZLN1_9ACTN</name>
<evidence type="ECO:0008006" key="4">
    <source>
        <dbReference type="Google" id="ProtNLM"/>
    </source>
</evidence>
<comment type="caution">
    <text evidence="2">The sequence shown here is derived from an EMBL/GenBank/DDBJ whole genome shotgun (WGS) entry which is preliminary data.</text>
</comment>
<dbReference type="InterPro" id="IPR021401">
    <property type="entry name" value="DUF3040"/>
</dbReference>
<feature type="transmembrane region" description="Helical" evidence="1">
    <location>
        <begin position="59"/>
        <end position="78"/>
    </location>
</feature>